<feature type="domain" description="Beta-mannosidase-like galactose-binding" evidence="10">
    <location>
        <begin position="57"/>
        <end position="179"/>
    </location>
</feature>
<feature type="signal peptide" evidence="6">
    <location>
        <begin position="1"/>
        <end position="19"/>
    </location>
</feature>
<evidence type="ECO:0000256" key="2">
    <source>
        <dbReference type="ARBA" id="ARBA00022801"/>
    </source>
</evidence>
<keyword evidence="12" id="KW-1185">Reference proteome</keyword>
<comment type="similarity">
    <text evidence="1">Belongs to the glycosyl hydrolase 2 family.</text>
</comment>
<evidence type="ECO:0000259" key="7">
    <source>
        <dbReference type="Pfam" id="PF00703"/>
    </source>
</evidence>
<dbReference type="Pfam" id="PF00703">
    <property type="entry name" value="Glyco_hydro_2"/>
    <property type="match status" value="1"/>
</dbReference>
<dbReference type="Gene3D" id="2.60.40.10">
    <property type="entry name" value="Immunoglobulins"/>
    <property type="match status" value="3"/>
</dbReference>
<dbReference type="InterPro" id="IPR036156">
    <property type="entry name" value="Beta-gal/glucu_dom_sf"/>
</dbReference>
<dbReference type="SUPFAM" id="SSF51445">
    <property type="entry name" value="(Trans)glycosidases"/>
    <property type="match status" value="1"/>
</dbReference>
<dbReference type="PANTHER" id="PTHR43536:SF1">
    <property type="entry name" value="MANNOSYLGLYCOPROTEIN ENDO-BETA-MANNOSIDASE"/>
    <property type="match status" value="1"/>
</dbReference>
<dbReference type="InterPro" id="IPR008979">
    <property type="entry name" value="Galactose-bd-like_sf"/>
</dbReference>
<keyword evidence="4" id="KW-0326">Glycosidase</keyword>
<evidence type="ECO:0000259" key="8">
    <source>
        <dbReference type="Pfam" id="PF17786"/>
    </source>
</evidence>
<reference evidence="11 12" key="1">
    <citation type="submission" date="2024-02" db="EMBL/GenBank/DDBJ databases">
        <title>De novo assembly and annotation of 12 fungi associated with fruit tree decline syndrome in Ontario, Canada.</title>
        <authorList>
            <person name="Sulman M."/>
            <person name="Ellouze W."/>
            <person name="Ilyukhin E."/>
        </authorList>
    </citation>
    <scope>NUCLEOTIDE SEQUENCE [LARGE SCALE GENOMIC DNA]</scope>
    <source>
        <strain evidence="11 12">M42-189</strain>
    </source>
</reference>
<dbReference type="SUPFAM" id="SSF49303">
    <property type="entry name" value="beta-Galactosidase/glucuronidase domain"/>
    <property type="match status" value="3"/>
</dbReference>
<sequence length="911" mass="102474">MRRLFLSKLFSLASLLTSAANGSLFRNASDHTAVIPSWKVASSAEVGNDITKLSAPDLDLSGWYWLSIASRGTLMAALLENGVYGSNLFYSTELDYVDHTQFQVPWFYRADIEFLSGNMTVGDHFQLKTHGISSRADIYLNGALIANKNVQAGAYTGLTYDITTKVKPGKNVLLIRVHPTDYNHDFALGFVDWNPYPPDNGTGVWRDVVVRKTGKLSFSGTPRLTTQLDGKVQMKAEVNNLANQSSSAHVSCRIFDPQDKELTVGNTSVTLAAKSTKQISLKFRIANHLTWWPAQWGDQPLYTIACDLSLGSHLSDSTPKVRFGIRTVTSALNRHNDTTFFVNGKPFQVIGAGYTSDIFLRFDESKLRAQFQYVLDMGLNTVRLEGKQEHPRLYELADEMGVMIMAGWECCDKWEGWSYNDEGSGEKWSDADYAIANASMRHEAELMQHHPSLLAFLVGSDFWPDERAARIYVDALRAFDWDVPIIASASQRGYPSILGNGGMKMDGPYDWVPPNYWYTDQLGAAFGFGSELGAGVGTPELNSLKRFLDDYDRADLWKNPNKGLYHMSTNVSSFYTREIYNDALWARYGAPTSLENYLLKAQLMDYEATRAEFEAYAAKWTAERPATGLIYWMLNNAWPSLHWNLFDYYMHPAGSYFGTKVGSRLQHVAYDYLARSVYLINRSLSSFGPCTVAVELLDINGTTIMNTTTTTQISPNNSTQLFEVENIDKIRDVALLKLVLKSEEKVLSRNVYHLTPKPDTLDFDNSTWYHTPVTNYADFRALDKLPHADLSAKAFITKVNPKEISAKITLQNRDNIPAVFVRLNLVITMHIPYTSEEELVDVTPVKWSDNYVTLWPEEVLELEVDFPSSNGIGSDWATMVEVEGLNVRKQRIGVSIRAGGKEEQAKQHGFR</sequence>
<feature type="domain" description="Mannosidase Ig/CBM-like" evidence="8">
    <location>
        <begin position="676"/>
        <end position="756"/>
    </location>
</feature>
<evidence type="ECO:0000313" key="12">
    <source>
        <dbReference type="Proteomes" id="UP001521785"/>
    </source>
</evidence>
<evidence type="ECO:0000256" key="6">
    <source>
        <dbReference type="SAM" id="SignalP"/>
    </source>
</evidence>
<dbReference type="Proteomes" id="UP001521785">
    <property type="component" value="Unassembled WGS sequence"/>
</dbReference>
<dbReference type="SUPFAM" id="SSF49785">
    <property type="entry name" value="Galactose-binding domain-like"/>
    <property type="match status" value="1"/>
</dbReference>
<keyword evidence="2" id="KW-0378">Hydrolase</keyword>
<feature type="chain" id="PRO_5046855532" description="Exo-1,4-beta-D-glucosaminidase" evidence="6">
    <location>
        <begin position="20"/>
        <end position="911"/>
    </location>
</feature>
<evidence type="ECO:0000256" key="5">
    <source>
        <dbReference type="ARBA" id="ARBA00023326"/>
    </source>
</evidence>
<dbReference type="InterPro" id="IPR017853">
    <property type="entry name" value="GH"/>
</dbReference>
<dbReference type="InterPro" id="IPR041447">
    <property type="entry name" value="Mannosidase_ig"/>
</dbReference>
<feature type="domain" description="Glycoside hydrolase family 2 immunoglobulin-like beta-sandwich" evidence="7">
    <location>
        <begin position="223"/>
        <end position="326"/>
    </location>
</feature>
<evidence type="ECO:0000259" key="9">
    <source>
        <dbReference type="Pfam" id="PF18368"/>
    </source>
</evidence>
<keyword evidence="3" id="KW-0119">Carbohydrate metabolism</keyword>
<dbReference type="InterPro" id="IPR041351">
    <property type="entry name" value="Ig_GlcNase"/>
</dbReference>
<keyword evidence="5" id="KW-0624">Polysaccharide degradation</keyword>
<dbReference type="InterPro" id="IPR054593">
    <property type="entry name" value="Beta-mannosidase-like_N2"/>
</dbReference>
<accession>A0ABR3QNI5</accession>
<gene>
    <name evidence="11" type="ORF">SLS60_010448</name>
</gene>
<feature type="domain" description="Exo-beta-D-glucosaminidase Ig-fold" evidence="9">
    <location>
        <begin position="768"/>
        <end position="887"/>
    </location>
</feature>
<evidence type="ECO:0008006" key="13">
    <source>
        <dbReference type="Google" id="ProtNLM"/>
    </source>
</evidence>
<dbReference type="Gene3D" id="3.20.20.80">
    <property type="entry name" value="Glycosidases"/>
    <property type="match status" value="1"/>
</dbReference>
<dbReference type="PANTHER" id="PTHR43536">
    <property type="entry name" value="MANNOSYLGLYCOPROTEIN ENDO-BETA-MANNOSIDASE"/>
    <property type="match status" value="1"/>
</dbReference>
<dbReference type="Pfam" id="PF22666">
    <property type="entry name" value="Glyco_hydro_2_N2"/>
    <property type="match status" value="1"/>
</dbReference>
<comment type="caution">
    <text evidence="11">The sequence shown here is derived from an EMBL/GenBank/DDBJ whole genome shotgun (WGS) entry which is preliminary data.</text>
</comment>
<organism evidence="11 12">
    <name type="scientific">Paraconiothyrium brasiliense</name>
    <dbReference type="NCBI Taxonomy" id="300254"/>
    <lineage>
        <taxon>Eukaryota</taxon>
        <taxon>Fungi</taxon>
        <taxon>Dikarya</taxon>
        <taxon>Ascomycota</taxon>
        <taxon>Pezizomycotina</taxon>
        <taxon>Dothideomycetes</taxon>
        <taxon>Pleosporomycetidae</taxon>
        <taxon>Pleosporales</taxon>
        <taxon>Massarineae</taxon>
        <taxon>Didymosphaeriaceae</taxon>
        <taxon>Paraconiothyrium</taxon>
    </lineage>
</organism>
<evidence type="ECO:0000256" key="4">
    <source>
        <dbReference type="ARBA" id="ARBA00023295"/>
    </source>
</evidence>
<evidence type="ECO:0000256" key="3">
    <source>
        <dbReference type="ARBA" id="ARBA00023277"/>
    </source>
</evidence>
<dbReference type="Pfam" id="PF17786">
    <property type="entry name" value="Mannosidase_ig"/>
    <property type="match status" value="1"/>
</dbReference>
<dbReference type="Pfam" id="PF18368">
    <property type="entry name" value="Ig_GlcNase"/>
    <property type="match status" value="1"/>
</dbReference>
<evidence type="ECO:0000313" key="11">
    <source>
        <dbReference type="EMBL" id="KAL1593716.1"/>
    </source>
</evidence>
<dbReference type="InterPro" id="IPR043534">
    <property type="entry name" value="EBDG/EBM"/>
</dbReference>
<proteinExistence type="inferred from homology"/>
<name>A0ABR3QNI5_9PLEO</name>
<protein>
    <recommendedName>
        <fullName evidence="13">Exo-1,4-beta-D-glucosaminidase</fullName>
    </recommendedName>
</protein>
<dbReference type="InterPro" id="IPR006102">
    <property type="entry name" value="Ig-like_GH2"/>
</dbReference>
<dbReference type="InterPro" id="IPR013783">
    <property type="entry name" value="Ig-like_fold"/>
</dbReference>
<keyword evidence="6" id="KW-0732">Signal</keyword>
<evidence type="ECO:0000259" key="10">
    <source>
        <dbReference type="Pfam" id="PF22666"/>
    </source>
</evidence>
<dbReference type="EMBL" id="JAKJXO020000018">
    <property type="protein sequence ID" value="KAL1593716.1"/>
    <property type="molecule type" value="Genomic_DNA"/>
</dbReference>
<evidence type="ECO:0000256" key="1">
    <source>
        <dbReference type="ARBA" id="ARBA00007401"/>
    </source>
</evidence>
<dbReference type="Gene3D" id="2.60.120.260">
    <property type="entry name" value="Galactose-binding domain-like"/>
    <property type="match status" value="1"/>
</dbReference>